<keyword evidence="8" id="KW-0732">Signal</keyword>
<dbReference type="Proteomes" id="UP000230821">
    <property type="component" value="Unassembled WGS sequence"/>
</dbReference>
<dbReference type="AlphaFoldDB" id="A0A2G6KC70"/>
<comment type="caution">
    <text evidence="9">The sequence shown here is derived from an EMBL/GenBank/DDBJ whole genome shotgun (WGS) entry which is preliminary data.</text>
</comment>
<dbReference type="Gene3D" id="3.20.20.80">
    <property type="entry name" value="Glycosidases"/>
    <property type="match status" value="1"/>
</dbReference>
<dbReference type="Pfam" id="PF16317">
    <property type="entry name" value="Glyco_hydro_99"/>
    <property type="match status" value="1"/>
</dbReference>
<evidence type="ECO:0008006" key="11">
    <source>
        <dbReference type="Google" id="ProtNLM"/>
    </source>
</evidence>
<organism evidence="9 10">
    <name type="scientific">candidate division KSB3 bacterium</name>
    <dbReference type="NCBI Taxonomy" id="2044937"/>
    <lineage>
        <taxon>Bacteria</taxon>
        <taxon>candidate division KSB3</taxon>
    </lineage>
</organism>
<keyword evidence="6" id="KW-0333">Golgi apparatus</keyword>
<evidence type="ECO:0000256" key="8">
    <source>
        <dbReference type="SAM" id="SignalP"/>
    </source>
</evidence>
<keyword evidence="2" id="KW-0812">Transmembrane</keyword>
<dbReference type="InterPro" id="IPR026071">
    <property type="entry name" value="Glyco_Hydrolase_99"/>
</dbReference>
<evidence type="ECO:0000256" key="2">
    <source>
        <dbReference type="ARBA" id="ARBA00022692"/>
    </source>
</evidence>
<feature type="chain" id="PRO_5013882589" description="Glycoside hydrolase family 42 N-terminal domain-containing protein" evidence="8">
    <location>
        <begin position="27"/>
        <end position="467"/>
    </location>
</feature>
<dbReference type="PANTHER" id="PTHR13572:SF4">
    <property type="entry name" value="RE57134P"/>
    <property type="match status" value="1"/>
</dbReference>
<dbReference type="PANTHER" id="PTHR13572">
    <property type="entry name" value="ENDO-ALPHA-1,2-MANNOSIDASE"/>
    <property type="match status" value="1"/>
</dbReference>
<gene>
    <name evidence="9" type="ORF">CSA56_12350</name>
</gene>
<evidence type="ECO:0000313" key="10">
    <source>
        <dbReference type="Proteomes" id="UP000230821"/>
    </source>
</evidence>
<evidence type="ECO:0000313" key="9">
    <source>
        <dbReference type="EMBL" id="PIE33257.1"/>
    </source>
</evidence>
<keyword evidence="7" id="KW-0472">Membrane</keyword>
<evidence type="ECO:0000256" key="6">
    <source>
        <dbReference type="ARBA" id="ARBA00023034"/>
    </source>
</evidence>
<evidence type="ECO:0000256" key="4">
    <source>
        <dbReference type="ARBA" id="ARBA00022968"/>
    </source>
</evidence>
<accession>A0A2G6KC70</accession>
<keyword evidence="3" id="KW-0378">Hydrolase</keyword>
<protein>
    <recommendedName>
        <fullName evidence="11">Glycoside hydrolase family 42 N-terminal domain-containing protein</fullName>
    </recommendedName>
</protein>
<evidence type="ECO:0000256" key="7">
    <source>
        <dbReference type="ARBA" id="ARBA00023136"/>
    </source>
</evidence>
<keyword evidence="4" id="KW-0735">Signal-anchor</keyword>
<evidence type="ECO:0000256" key="3">
    <source>
        <dbReference type="ARBA" id="ARBA00022801"/>
    </source>
</evidence>
<proteinExistence type="predicted"/>
<feature type="signal peptide" evidence="8">
    <location>
        <begin position="1"/>
        <end position="26"/>
    </location>
</feature>
<evidence type="ECO:0000256" key="1">
    <source>
        <dbReference type="ARBA" id="ARBA00004323"/>
    </source>
</evidence>
<evidence type="ECO:0000256" key="5">
    <source>
        <dbReference type="ARBA" id="ARBA00022989"/>
    </source>
</evidence>
<keyword evidence="5" id="KW-1133">Transmembrane helix</keyword>
<reference evidence="9 10" key="1">
    <citation type="submission" date="2017-10" db="EMBL/GenBank/DDBJ databases">
        <title>Novel microbial diversity and functional potential in the marine mammal oral microbiome.</title>
        <authorList>
            <person name="Dudek N.K."/>
            <person name="Sun C.L."/>
            <person name="Burstein D."/>
            <person name="Kantor R.S."/>
            <person name="Aliaga Goltsman D.S."/>
            <person name="Bik E.M."/>
            <person name="Thomas B.C."/>
            <person name="Banfield J.F."/>
            <person name="Relman D.A."/>
        </authorList>
    </citation>
    <scope>NUCLEOTIDE SEQUENCE [LARGE SCALE GENOMIC DNA]</scope>
    <source>
        <strain evidence="9">DOLJORAL78_47_16</strain>
    </source>
</reference>
<dbReference type="EMBL" id="PDSK01000101">
    <property type="protein sequence ID" value="PIE33257.1"/>
    <property type="molecule type" value="Genomic_DNA"/>
</dbReference>
<name>A0A2G6KC70_9BACT</name>
<dbReference type="PROSITE" id="PS51257">
    <property type="entry name" value="PROKAR_LIPOPROTEIN"/>
    <property type="match status" value="1"/>
</dbReference>
<dbReference type="GO" id="GO:0004559">
    <property type="term" value="F:alpha-mannosidase activity"/>
    <property type="evidence" value="ECO:0007669"/>
    <property type="project" value="TreeGrafter"/>
</dbReference>
<sequence>MKKKLTVVIRVSIILMVSLFLLSGCAAFQDMLDDLLDIESPSDEKKDDDDKQVAPSQKPIVLCTYFHYFKSGPEDFDQWWIHGKDPNNIRGPEPWRRDIWVGREGDYPYIGIYNNVNDGEIMRWHIRLAKAAGISAFLIYVNNWQNERPQTDLLLAIAEQEDFKIGFIEHHSFLGARAIRTLEGRSQPLLPQKYVGYEEIIKEQSRRIGTSIPSTLSKYNRPMPRGLRNVPADAIQRAKDRISGMLNQWKSYPAYLRIDGKPIIVIPYMVAGLEAHEFEQLVDMITGQVGEELYVVAIVPPVYWYYAPEAVLGTGITQEWADTGASSFTHWTPNGMITASQSLRKKVTRYNVKDSLKWKKDAMIPVMPGFDDDVWRPGDVPAPTAPRRNGDAWKEQLEAAFSAKPRFLFIQGWNEWHEGAQIEPSTHYSDPYLYLKILSQKLNKPWQTPSLPPRDRVDSIRQGYLPY</sequence>
<comment type="subcellular location">
    <subcellularLocation>
        <location evidence="1">Golgi apparatus membrane</location>
        <topology evidence="1">Single-pass type II membrane protein</topology>
    </subcellularLocation>
</comment>